<organism evidence="9 10">
    <name type="scientific">Desulfitobacterium chlororespirans DSM 11544</name>
    <dbReference type="NCBI Taxonomy" id="1121395"/>
    <lineage>
        <taxon>Bacteria</taxon>
        <taxon>Bacillati</taxon>
        <taxon>Bacillota</taxon>
        <taxon>Clostridia</taxon>
        <taxon>Eubacteriales</taxon>
        <taxon>Desulfitobacteriaceae</taxon>
        <taxon>Desulfitobacterium</taxon>
    </lineage>
</organism>
<feature type="transmembrane region" description="Helical" evidence="7">
    <location>
        <begin position="39"/>
        <end position="64"/>
    </location>
</feature>
<dbReference type="InterPro" id="IPR036259">
    <property type="entry name" value="MFS_trans_sf"/>
</dbReference>
<feature type="transmembrane region" description="Helical" evidence="7">
    <location>
        <begin position="291"/>
        <end position="310"/>
    </location>
</feature>
<dbReference type="Proteomes" id="UP000184010">
    <property type="component" value="Unassembled WGS sequence"/>
</dbReference>
<dbReference type="STRING" id="1121395.SAMN02745215_01339"/>
<feature type="transmembrane region" description="Helical" evidence="7">
    <location>
        <begin position="248"/>
        <end position="271"/>
    </location>
</feature>
<sequence>MNIMQYNRQQTKTKYEVGFLKKRLERIVLNNKPEWKKNIILFLTSQTISLFGSSLVQYAIMWYITLETQSGMMMTISIICGFLPTFFLSPFAGVWADRYNRKILIMLADSMIAISTLILALLFFAGYKMMWLLFVMSAVRALGAAVQMPAVGALIPQLVPEDKLIKVNGINGSIQSAVMLVSPMLSGALLTFTTIEAIFFIDVVTAALGVSVLLFFLQVPAHRKAQEMPSVSYFADMKQGLKYIREHAFLKSFFIFCALFMVMAAPAAFLTPLQVARTFGDDVWRLTAIEMTFSVGMMIGGILMATWGGFRNRIHSMAFGTLCFGVCTVALGVIPVFWLYLVFMACVGVAMPIFNTPATVMLQEKVEPDFLGRVFGVLSMISSTMMPLGMLIFGPIADVMAIEVLLIGTGVIMVLESVFLLGSKVLLEAGQPKVKPIEPLN</sequence>
<dbReference type="GO" id="GO:0022857">
    <property type="term" value="F:transmembrane transporter activity"/>
    <property type="evidence" value="ECO:0007669"/>
    <property type="project" value="InterPro"/>
</dbReference>
<evidence type="ECO:0000256" key="3">
    <source>
        <dbReference type="ARBA" id="ARBA00022475"/>
    </source>
</evidence>
<dbReference type="GO" id="GO:0005886">
    <property type="term" value="C:plasma membrane"/>
    <property type="evidence" value="ECO:0007669"/>
    <property type="project" value="UniProtKB-SubCell"/>
</dbReference>
<dbReference type="EMBL" id="FRDN01000005">
    <property type="protein sequence ID" value="SHN63793.1"/>
    <property type="molecule type" value="Genomic_DNA"/>
</dbReference>
<feature type="transmembrane region" description="Helical" evidence="7">
    <location>
        <begin position="374"/>
        <end position="393"/>
    </location>
</feature>
<evidence type="ECO:0000259" key="8">
    <source>
        <dbReference type="PROSITE" id="PS50850"/>
    </source>
</evidence>
<protein>
    <submittedName>
        <fullName evidence="9">MFS transporter, DHA3 family, macrolide efflux protein</fullName>
    </submittedName>
</protein>
<feature type="transmembrane region" description="Helical" evidence="7">
    <location>
        <begin position="103"/>
        <end position="125"/>
    </location>
</feature>
<evidence type="ECO:0000256" key="2">
    <source>
        <dbReference type="ARBA" id="ARBA00022448"/>
    </source>
</evidence>
<keyword evidence="10" id="KW-1185">Reference proteome</keyword>
<proteinExistence type="predicted"/>
<keyword evidence="5 7" id="KW-1133">Transmembrane helix</keyword>
<evidence type="ECO:0000313" key="10">
    <source>
        <dbReference type="Proteomes" id="UP000184010"/>
    </source>
</evidence>
<keyword evidence="6 7" id="KW-0472">Membrane</keyword>
<keyword evidence="3" id="KW-1003">Cell membrane</keyword>
<evidence type="ECO:0000256" key="1">
    <source>
        <dbReference type="ARBA" id="ARBA00004651"/>
    </source>
</evidence>
<evidence type="ECO:0000256" key="4">
    <source>
        <dbReference type="ARBA" id="ARBA00022692"/>
    </source>
</evidence>
<keyword evidence="4 7" id="KW-0812">Transmembrane</keyword>
<gene>
    <name evidence="9" type="ORF">SAMN02745215_01339</name>
</gene>
<evidence type="ECO:0000256" key="6">
    <source>
        <dbReference type="ARBA" id="ARBA00023136"/>
    </source>
</evidence>
<feature type="transmembrane region" description="Helical" evidence="7">
    <location>
        <begin position="399"/>
        <end position="421"/>
    </location>
</feature>
<feature type="domain" description="Major facilitator superfamily (MFS) profile" evidence="8">
    <location>
        <begin position="244"/>
        <end position="441"/>
    </location>
</feature>
<dbReference type="InterPro" id="IPR011701">
    <property type="entry name" value="MFS"/>
</dbReference>
<feature type="transmembrane region" description="Helical" evidence="7">
    <location>
        <begin position="317"/>
        <end position="334"/>
    </location>
</feature>
<dbReference type="PANTHER" id="PTHR43266:SF10">
    <property type="entry name" value="BACILYSIN EXPORTER BACE-RELATED"/>
    <property type="match status" value="1"/>
</dbReference>
<accession>A0A1M7SZ70</accession>
<feature type="transmembrane region" description="Helical" evidence="7">
    <location>
        <begin position="76"/>
        <end position="96"/>
    </location>
</feature>
<keyword evidence="2" id="KW-0813">Transport</keyword>
<dbReference type="Pfam" id="PF07690">
    <property type="entry name" value="MFS_1"/>
    <property type="match status" value="1"/>
</dbReference>
<feature type="transmembrane region" description="Helical" evidence="7">
    <location>
        <begin position="340"/>
        <end position="362"/>
    </location>
</feature>
<comment type="subcellular location">
    <subcellularLocation>
        <location evidence="1">Cell membrane</location>
        <topology evidence="1">Multi-pass membrane protein</topology>
    </subcellularLocation>
</comment>
<evidence type="ECO:0000313" key="9">
    <source>
        <dbReference type="EMBL" id="SHN63793.1"/>
    </source>
</evidence>
<dbReference type="PROSITE" id="PS50850">
    <property type="entry name" value="MFS"/>
    <property type="match status" value="1"/>
</dbReference>
<name>A0A1M7SZ70_9FIRM</name>
<dbReference type="InterPro" id="IPR020846">
    <property type="entry name" value="MFS_dom"/>
</dbReference>
<dbReference type="Gene3D" id="1.20.1250.20">
    <property type="entry name" value="MFS general substrate transporter like domains"/>
    <property type="match status" value="1"/>
</dbReference>
<dbReference type="PANTHER" id="PTHR43266">
    <property type="entry name" value="MACROLIDE-EFFLUX PROTEIN"/>
    <property type="match status" value="1"/>
</dbReference>
<dbReference type="CDD" id="cd06173">
    <property type="entry name" value="MFS_MefA_like"/>
    <property type="match status" value="1"/>
</dbReference>
<evidence type="ECO:0000256" key="5">
    <source>
        <dbReference type="ARBA" id="ARBA00022989"/>
    </source>
</evidence>
<evidence type="ECO:0000256" key="7">
    <source>
        <dbReference type="SAM" id="Phobius"/>
    </source>
</evidence>
<feature type="transmembrane region" description="Helical" evidence="7">
    <location>
        <begin position="197"/>
        <end position="217"/>
    </location>
</feature>
<dbReference type="SUPFAM" id="SSF103473">
    <property type="entry name" value="MFS general substrate transporter"/>
    <property type="match status" value="1"/>
</dbReference>
<reference evidence="10" key="1">
    <citation type="submission" date="2016-12" db="EMBL/GenBank/DDBJ databases">
        <authorList>
            <person name="Varghese N."/>
            <person name="Submissions S."/>
        </authorList>
    </citation>
    <scope>NUCLEOTIDE SEQUENCE [LARGE SCALE GENOMIC DNA]</scope>
    <source>
        <strain evidence="10">DSM 11544</strain>
    </source>
</reference>
<dbReference type="AlphaFoldDB" id="A0A1M7SZ70"/>